<evidence type="ECO:0000313" key="4">
    <source>
        <dbReference type="Proteomes" id="UP000310685"/>
    </source>
</evidence>
<dbReference type="AlphaFoldDB" id="A0A4T0LPZ3"/>
<evidence type="ECO:0000256" key="1">
    <source>
        <dbReference type="SAM" id="MobiDB-lite"/>
    </source>
</evidence>
<evidence type="ECO:0000313" key="3">
    <source>
        <dbReference type="EMBL" id="TIC65047.1"/>
    </source>
</evidence>
<dbReference type="Proteomes" id="UP000310685">
    <property type="component" value="Unassembled WGS sequence"/>
</dbReference>
<gene>
    <name evidence="3" type="ORF">E3Q01_02376</name>
    <name evidence="2" type="ORF">E3Q22_02673</name>
</gene>
<organism evidence="2 4">
    <name type="scientific">Wallemia mellicola</name>
    <dbReference type="NCBI Taxonomy" id="1708541"/>
    <lineage>
        <taxon>Eukaryota</taxon>
        <taxon>Fungi</taxon>
        <taxon>Dikarya</taxon>
        <taxon>Basidiomycota</taxon>
        <taxon>Wallemiomycotina</taxon>
        <taxon>Wallemiomycetes</taxon>
        <taxon>Wallemiales</taxon>
        <taxon>Wallemiaceae</taxon>
        <taxon>Wallemia</taxon>
    </lineage>
</organism>
<accession>A0A4T0LPZ3</accession>
<dbReference type="EMBL" id="SPRX01000027">
    <property type="protein sequence ID" value="TIC65047.1"/>
    <property type="molecule type" value="Genomic_DNA"/>
</dbReference>
<feature type="region of interest" description="Disordered" evidence="1">
    <location>
        <begin position="52"/>
        <end position="96"/>
    </location>
</feature>
<evidence type="ECO:0000313" key="2">
    <source>
        <dbReference type="EMBL" id="TIB78324.1"/>
    </source>
</evidence>
<feature type="region of interest" description="Disordered" evidence="1">
    <location>
        <begin position="1"/>
        <end position="20"/>
    </location>
</feature>
<sequence>MAEEYEDGPDPFMVDLGEGSQGNLLEESHRMESVNQMQSGNSLAFELAAAFGGSSTQDIPEQEEKPAESSDIATVNVVEDNDLSDSSDESRDVIDSDKLDEYNKELNNGIEMNAGFLKKLKDIDSGLPLLESTATVIVKRLVETAKIRDDQSRQLWELDKELSKEDDWTLSNLDALDDDENHQLDIIPEDEEDSAEKTEKSEKSSIPSLEGLVDDYIQESLTSITEISQISTASLNESSRKTREEERTERAKDIIQRLENKSKLSIKQLSENILSDFTIQLNKLNEWVNVQRLD</sequence>
<dbReference type="Proteomes" id="UP000310708">
    <property type="component" value="Unassembled WGS sequence"/>
</dbReference>
<comment type="caution">
    <text evidence="2">The sequence shown here is derived from an EMBL/GenBank/DDBJ whole genome shotgun (WGS) entry which is preliminary data.</text>
</comment>
<protein>
    <submittedName>
        <fullName evidence="2">Uncharacterized protein</fullName>
    </submittedName>
</protein>
<reference evidence="4 5" key="1">
    <citation type="submission" date="2019-03" db="EMBL/GenBank/DDBJ databases">
        <title>Sequencing 25 genomes of Wallemia mellicola.</title>
        <authorList>
            <person name="Gostincar C."/>
        </authorList>
    </citation>
    <scope>NUCLEOTIDE SEQUENCE [LARGE SCALE GENOMIC DNA]</scope>
    <source>
        <strain evidence="2 4">EXF-6152</strain>
        <strain evidence="3 5">EXF-757</strain>
    </source>
</reference>
<dbReference type="EMBL" id="SPRC01000027">
    <property type="protein sequence ID" value="TIB78324.1"/>
    <property type="molecule type" value="Genomic_DNA"/>
</dbReference>
<evidence type="ECO:0000313" key="5">
    <source>
        <dbReference type="Proteomes" id="UP000310708"/>
    </source>
</evidence>
<name>A0A4T0LPZ3_9BASI</name>
<proteinExistence type="predicted"/>